<name>A0A895YBC8_9ACTN</name>
<dbReference type="GO" id="GO:0043752">
    <property type="term" value="F:adenosylcobinamide kinase activity"/>
    <property type="evidence" value="ECO:0007669"/>
    <property type="project" value="InterPro"/>
</dbReference>
<dbReference type="GO" id="GO:0008939">
    <property type="term" value="F:nicotinate-nucleotide-dimethylbenzimidazole phosphoribosyltransferase activity"/>
    <property type="evidence" value="ECO:0007669"/>
    <property type="project" value="InterPro"/>
</dbReference>
<dbReference type="AlphaFoldDB" id="A0A895YBC8"/>
<dbReference type="InterPro" id="IPR027417">
    <property type="entry name" value="P-loop_NTPase"/>
</dbReference>
<dbReference type="RefSeq" id="WP_239675637.1">
    <property type="nucleotide sequence ID" value="NZ_CP070499.1"/>
</dbReference>
<dbReference type="PANTHER" id="PTHR43463:SF1">
    <property type="entry name" value="NICOTINATE-NUCLEOTIDE--DIMETHYLBENZIMIDAZOLE PHOSPHORIBOSYLTRANSFERASE"/>
    <property type="match status" value="1"/>
</dbReference>
<dbReference type="GO" id="GO:0016779">
    <property type="term" value="F:nucleotidyltransferase activity"/>
    <property type="evidence" value="ECO:0007669"/>
    <property type="project" value="UniProtKB-KW"/>
</dbReference>
<dbReference type="KEGG" id="nhy:JQS43_18385"/>
<keyword evidence="1" id="KW-0418">Kinase</keyword>
<organism evidence="1 2">
    <name type="scientific">Natronosporangium hydrolyticum</name>
    <dbReference type="NCBI Taxonomy" id="2811111"/>
    <lineage>
        <taxon>Bacteria</taxon>
        <taxon>Bacillati</taxon>
        <taxon>Actinomycetota</taxon>
        <taxon>Actinomycetes</taxon>
        <taxon>Micromonosporales</taxon>
        <taxon>Micromonosporaceae</taxon>
        <taxon>Natronosporangium</taxon>
    </lineage>
</organism>
<keyword evidence="1" id="KW-0808">Transferase</keyword>
<dbReference type="PANTHER" id="PTHR43463">
    <property type="entry name" value="NICOTINATE-NUCLEOTIDE--DIMETHYLBENZIMIDAZOLE PHOSPHORIBOSYLTRANSFERASE"/>
    <property type="match status" value="1"/>
</dbReference>
<sequence>MSWRTLLVLGGAGSGREAFAESQLDQAAPVRRPTPTSGDGLAALAAQIAQAEPGENLLVSDLTSWLPGGSAKLDSAELTELVAAIGPGPGQLVLVSAEVGLSTPPTTAANRRLAQLLGEVNQALAAAADAVVLVVAGQPSWLKGGTVPEAGWRTAGATSVTAGAPTATAAPPATATATAASAAGLSQLAALPAPDAEAKAAAGDRLAALGPIALGELVRVVQFAAGAQGTADPTPWQRARVLVLNGAHQGGASAGPTWAAQRAAALRAGTDPLARLAAPVAASVQLVDAAAAEPIEDGPAMPEPQVEQALARGWELAERAADDGVDVLVLASIGDGAESAAAAVTAILAPSTEPAALLARVRSEQGLIDDEAWMLRCATVRDAVHRTRGGGRTVGRPLLAQLGGADLAIATGLLLGAAARRTPVLLDGPVGAAAGLVARNLAAAARHWWLLPDAGAHPLVTRVQDTLGLKPLFDLRLELGEGAGALAVLPIMQTGLFLATQLQPDVDPAAEDDAPEPSPPAAS</sequence>
<accession>A0A895YBC8</accession>
<dbReference type="Gene3D" id="3.40.50.10210">
    <property type="match status" value="1"/>
</dbReference>
<keyword evidence="2" id="KW-1185">Reference proteome</keyword>
<dbReference type="Pfam" id="PF02277">
    <property type="entry name" value="DBI_PRT"/>
    <property type="match status" value="1"/>
</dbReference>
<protein>
    <submittedName>
        <fullName evidence="1">Bifunctional adenosylcobinamide kinase/adenosylcobinamide-phosphate guanylyltransferase</fullName>
    </submittedName>
</protein>
<dbReference type="UniPathway" id="UPA00148">
    <property type="reaction ID" value="UER00236"/>
</dbReference>
<dbReference type="InterPro" id="IPR003203">
    <property type="entry name" value="CobU/CobP"/>
</dbReference>
<dbReference type="SUPFAM" id="SSF52540">
    <property type="entry name" value="P-loop containing nucleoside triphosphate hydrolases"/>
    <property type="match status" value="1"/>
</dbReference>
<dbReference type="EMBL" id="CP070499">
    <property type="protein sequence ID" value="QSB13542.1"/>
    <property type="molecule type" value="Genomic_DNA"/>
</dbReference>
<evidence type="ECO:0000313" key="1">
    <source>
        <dbReference type="EMBL" id="QSB13542.1"/>
    </source>
</evidence>
<keyword evidence="1" id="KW-0548">Nucleotidyltransferase</keyword>
<dbReference type="GO" id="GO:0000166">
    <property type="term" value="F:nucleotide binding"/>
    <property type="evidence" value="ECO:0007669"/>
    <property type="project" value="InterPro"/>
</dbReference>
<dbReference type="Gene3D" id="3.40.50.300">
    <property type="entry name" value="P-loop containing nucleotide triphosphate hydrolases"/>
    <property type="match status" value="1"/>
</dbReference>
<dbReference type="GO" id="GO:0009236">
    <property type="term" value="P:cobalamin biosynthetic process"/>
    <property type="evidence" value="ECO:0007669"/>
    <property type="project" value="UniProtKB-UniPathway"/>
</dbReference>
<dbReference type="Pfam" id="PF02283">
    <property type="entry name" value="CobU"/>
    <property type="match status" value="1"/>
</dbReference>
<proteinExistence type="predicted"/>
<dbReference type="Proteomes" id="UP000662857">
    <property type="component" value="Chromosome"/>
</dbReference>
<dbReference type="SUPFAM" id="SSF52733">
    <property type="entry name" value="Nicotinate mononucleotide:5,6-dimethylbenzimidazole phosphoribosyltransferase (CobT)"/>
    <property type="match status" value="1"/>
</dbReference>
<evidence type="ECO:0000313" key="2">
    <source>
        <dbReference type="Proteomes" id="UP000662857"/>
    </source>
</evidence>
<dbReference type="InterPro" id="IPR003200">
    <property type="entry name" value="Nict_dMeBzImd_PRibTrfase"/>
</dbReference>
<gene>
    <name evidence="1" type="ORF">JQS43_18385</name>
</gene>
<dbReference type="InterPro" id="IPR036087">
    <property type="entry name" value="Nict_dMeBzImd_PRibTrfase_sf"/>
</dbReference>
<reference evidence="1" key="1">
    <citation type="submission" date="2021-02" db="EMBL/GenBank/DDBJ databases">
        <title>Natrosporangium hydrolyticum gen. nov., sp. nov, a haloalkaliphilic actinobacterium from a soda solonchak soil.</title>
        <authorList>
            <person name="Sorokin D.Y."/>
            <person name="Khijniak T.V."/>
            <person name="Zakharycheva A.P."/>
            <person name="Boueva O.V."/>
            <person name="Ariskina E.V."/>
            <person name="Hahnke R.L."/>
            <person name="Bunk B."/>
            <person name="Sproer C."/>
            <person name="Schumann P."/>
            <person name="Evtushenko L.I."/>
            <person name="Kublanov I.V."/>
        </authorList>
    </citation>
    <scope>NUCLEOTIDE SEQUENCE</scope>
    <source>
        <strain evidence="1">DSM 106523</strain>
    </source>
</reference>